<accession>M5UFG4</accession>
<feature type="region of interest" description="Disordered" evidence="1">
    <location>
        <begin position="54"/>
        <end position="93"/>
    </location>
</feature>
<keyword evidence="3" id="KW-1185">Reference proteome</keyword>
<sequence>MSEQLSSRQTLPLRIAMVEVREVDVSGTPPETVECRLRVKRLTRFPVEEVAEQIVATGDKTSPKEAEPRTRIAPPKPIADEEQAPADGNGDRWADAGGEVLVARGESDILAIAGAVSMLCRKPLHVISHQREDVDGACRCVVAVSDQSDAVDWEASARGSGRANAESSDIALTLATIRAANHAGLLKREYRANNQKVLRQWSRDAMLEISECLSRSGGLSDTKPSVMLEIESIVLDYLNLGSSAAVITASNQPRPETILSLFDTSVWLYDEDGRPRKHYTETDLWLAWYPGVDDDDRTVGELIESMPAAPASAIPWIVRLFENPTSPIRFRGAIDLHDHDVLHVLLGRGLQDQDEAFVLGFAMGTAKKVSRIQYHAFKFLMARVYPEPYRIPGFLQPAFDLGVQCGKKTGAADLYKQPLKELRSLTIAEARRRAGIDMEIVRQHYQIEQQRIPFTIASLRLP</sequence>
<dbReference type="Proteomes" id="UP000011885">
    <property type="component" value="Unassembled WGS sequence"/>
</dbReference>
<dbReference type="EMBL" id="ANOH01000263">
    <property type="protein sequence ID" value="EMI54718.1"/>
    <property type="molecule type" value="Genomic_DNA"/>
</dbReference>
<evidence type="ECO:0000256" key="1">
    <source>
        <dbReference type="SAM" id="MobiDB-lite"/>
    </source>
</evidence>
<comment type="caution">
    <text evidence="2">The sequence shown here is derived from an EMBL/GenBank/DDBJ whole genome shotgun (WGS) entry which is preliminary data.</text>
</comment>
<dbReference type="PATRIC" id="fig|1263870.3.peg.4065"/>
<protein>
    <submittedName>
        <fullName evidence="2">Uncharacterized protein</fullName>
    </submittedName>
</protein>
<dbReference type="RefSeq" id="WP_008681592.1">
    <property type="nucleotide sequence ID" value="NZ_ANOH01000263.1"/>
</dbReference>
<name>M5UFG4_9BACT</name>
<reference evidence="2 3" key="1">
    <citation type="journal article" date="2013" name="Mar. Genomics">
        <title>Expression of sulfatases in Rhodopirellula baltica and the diversity of sulfatases in the genus Rhodopirellula.</title>
        <authorList>
            <person name="Wegner C.E."/>
            <person name="Richter-Heitmann T."/>
            <person name="Klindworth A."/>
            <person name="Klockow C."/>
            <person name="Richter M."/>
            <person name="Achstetter T."/>
            <person name="Glockner F.O."/>
            <person name="Harder J."/>
        </authorList>
    </citation>
    <scope>NUCLEOTIDE SEQUENCE [LARGE SCALE GENOMIC DNA]</scope>
    <source>
        <strain evidence="2 3">SM41</strain>
    </source>
</reference>
<proteinExistence type="predicted"/>
<gene>
    <name evidence="2" type="ORF">RSSM_03834</name>
</gene>
<evidence type="ECO:0000313" key="3">
    <source>
        <dbReference type="Proteomes" id="UP000011885"/>
    </source>
</evidence>
<organism evidence="2 3">
    <name type="scientific">Rhodopirellula sallentina SM41</name>
    <dbReference type="NCBI Taxonomy" id="1263870"/>
    <lineage>
        <taxon>Bacteria</taxon>
        <taxon>Pseudomonadati</taxon>
        <taxon>Planctomycetota</taxon>
        <taxon>Planctomycetia</taxon>
        <taxon>Pirellulales</taxon>
        <taxon>Pirellulaceae</taxon>
        <taxon>Rhodopirellula</taxon>
    </lineage>
</organism>
<dbReference type="AlphaFoldDB" id="M5UFG4"/>
<evidence type="ECO:0000313" key="2">
    <source>
        <dbReference type="EMBL" id="EMI54718.1"/>
    </source>
</evidence>
<feature type="compositionally biased region" description="Basic and acidic residues" evidence="1">
    <location>
        <begin position="61"/>
        <end position="70"/>
    </location>
</feature>